<keyword evidence="2" id="KW-0255">Endonuclease</keyword>
<reference evidence="2 3" key="1">
    <citation type="submission" date="2020-08" db="EMBL/GenBank/DDBJ databases">
        <title>Novel species isolated from subtropical streams in China.</title>
        <authorList>
            <person name="Lu H."/>
        </authorList>
    </citation>
    <scope>NUCLEOTIDE SEQUENCE [LARGE SCALE GENOMIC DNA]</scope>
    <source>
        <strain evidence="2 3">CY18W</strain>
    </source>
</reference>
<protein>
    <submittedName>
        <fullName evidence="2">Restriction endonuclease</fullName>
    </submittedName>
</protein>
<proteinExistence type="predicted"/>
<dbReference type="RefSeq" id="WP_186946857.1">
    <property type="nucleotide sequence ID" value="NZ_JACOGF010000004.1"/>
</dbReference>
<gene>
    <name evidence="2" type="ORF">H8L32_08975</name>
</gene>
<dbReference type="PANTHER" id="PTHR30015">
    <property type="entry name" value="MRR RESTRICTION SYSTEM PROTEIN"/>
    <property type="match status" value="1"/>
</dbReference>
<dbReference type="InterPro" id="IPR011856">
    <property type="entry name" value="tRNA_endonuc-like_dom_sf"/>
</dbReference>
<keyword evidence="2" id="KW-0540">Nuclease</keyword>
<accession>A0ABR6ZNX9</accession>
<dbReference type="InterPro" id="IPR007560">
    <property type="entry name" value="Restrct_endonuc_IV_Mrr"/>
</dbReference>
<dbReference type="InterPro" id="IPR011335">
    <property type="entry name" value="Restrct_endonuc-II-like"/>
</dbReference>
<dbReference type="EMBL" id="JACOGF010000004">
    <property type="protein sequence ID" value="MBC3917602.1"/>
    <property type="molecule type" value="Genomic_DNA"/>
</dbReference>
<sequence length="284" mass="32231">MTTLTTQALRDIVMHEILNSIEIHRRSRENNDDDYVKPSSELPTDEEIEDFLLSNPLIDFETAHHLTDPGLLGFHINTAKVTEAWLVKFKEQVSSWTKTNEWLAADLVYYNDFDVVAPPTPEKEIWIPDNTIALPPAFLSNSPNHLMLAAKLLREGKLLSDLSWREFEHLIGELLTSNGWDVTVMQGSKDGGIDVLTERNDPILGSVKAIWQAKKYVGHKKVQLSHLRELSAVVEHLRATKGVIVTTSSFTKGAIDWVQKDTYRLEAKDGKFVENWILSKLYGI</sequence>
<dbReference type="PANTHER" id="PTHR30015:SF7">
    <property type="entry name" value="TYPE IV METHYL-DIRECTED RESTRICTION ENZYME ECOKMRR"/>
    <property type="match status" value="1"/>
</dbReference>
<keyword evidence="3" id="KW-1185">Reference proteome</keyword>
<dbReference type="InterPro" id="IPR052906">
    <property type="entry name" value="Type_IV_Methyl-Rstrct_Enzyme"/>
</dbReference>
<dbReference type="Gene3D" id="3.40.1350.10">
    <property type="match status" value="1"/>
</dbReference>
<dbReference type="GO" id="GO:0004519">
    <property type="term" value="F:endonuclease activity"/>
    <property type="evidence" value="ECO:0007669"/>
    <property type="project" value="UniProtKB-KW"/>
</dbReference>
<comment type="caution">
    <text evidence="2">The sequence shown here is derived from an EMBL/GenBank/DDBJ whole genome shotgun (WGS) entry which is preliminary data.</text>
</comment>
<dbReference type="SUPFAM" id="SSF52980">
    <property type="entry name" value="Restriction endonuclease-like"/>
    <property type="match status" value="1"/>
</dbReference>
<evidence type="ECO:0000259" key="1">
    <source>
        <dbReference type="Pfam" id="PF04471"/>
    </source>
</evidence>
<name>A0ABR6ZNX9_9BURK</name>
<feature type="domain" description="Restriction endonuclease type IV Mrr" evidence="1">
    <location>
        <begin position="160"/>
        <end position="271"/>
    </location>
</feature>
<organism evidence="2 3">
    <name type="scientific">Undibacterium hunanense</name>
    <dbReference type="NCBI Taxonomy" id="2762292"/>
    <lineage>
        <taxon>Bacteria</taxon>
        <taxon>Pseudomonadati</taxon>
        <taxon>Pseudomonadota</taxon>
        <taxon>Betaproteobacteria</taxon>
        <taxon>Burkholderiales</taxon>
        <taxon>Oxalobacteraceae</taxon>
        <taxon>Undibacterium</taxon>
    </lineage>
</organism>
<dbReference type="Pfam" id="PF04471">
    <property type="entry name" value="Mrr_cat"/>
    <property type="match status" value="1"/>
</dbReference>
<dbReference type="Proteomes" id="UP000650424">
    <property type="component" value="Unassembled WGS sequence"/>
</dbReference>
<evidence type="ECO:0000313" key="2">
    <source>
        <dbReference type="EMBL" id="MBC3917602.1"/>
    </source>
</evidence>
<evidence type="ECO:0000313" key="3">
    <source>
        <dbReference type="Proteomes" id="UP000650424"/>
    </source>
</evidence>
<keyword evidence="2" id="KW-0378">Hydrolase</keyword>